<name>A0A6M5UEH3_9MICO</name>
<dbReference type="InterPro" id="IPR029058">
    <property type="entry name" value="AB_hydrolase_fold"/>
</dbReference>
<keyword evidence="3 6" id="KW-0378">Hydrolase</keyword>
<dbReference type="OrthoDB" id="27092at2"/>
<sequence>MDTDLDVRPYEIAVSDAEVADLRDRLERTRWPAELTGTWERGTPVGYARGLAERWRTSFDWRAQEARLNRMPQFVALVDGQRIHGLHVRSSRPDATPLLLCHGYPTSFAEFARLAPLLAEPDDGPAFHVVAPSMPGYGLSTPLASYGWDIARTADAFDRVVRALGYDRYAVFGGDVGAGVAEQLCLEAGERVLASLVSTDPGAIATAYTPPTDHLTDAERERHASLVAARSEDFGYLQVQTTRPLSVAYGLTDSPAMQLTWIAEKFHEWTDPLHELPEDAVDGDDLLTLVSVSWFGRAGDGAANLLYEAAHAQQAWGGSHDRPQGMTAFGEEPLMRRILDPDEALPYWRERPRGGHFPALERPDDVATDVRAFLGAPALRPAL</sequence>
<dbReference type="GO" id="GO:0097176">
    <property type="term" value="P:epoxide metabolic process"/>
    <property type="evidence" value="ECO:0007669"/>
    <property type="project" value="TreeGrafter"/>
</dbReference>
<evidence type="ECO:0000259" key="5">
    <source>
        <dbReference type="Pfam" id="PF06441"/>
    </source>
</evidence>
<evidence type="ECO:0000256" key="3">
    <source>
        <dbReference type="ARBA" id="ARBA00022801"/>
    </source>
</evidence>
<dbReference type="Pfam" id="PF06441">
    <property type="entry name" value="EHN"/>
    <property type="match status" value="1"/>
</dbReference>
<evidence type="ECO:0000256" key="2">
    <source>
        <dbReference type="ARBA" id="ARBA00022797"/>
    </source>
</evidence>
<dbReference type="PRINTS" id="PR00412">
    <property type="entry name" value="EPOXHYDRLASE"/>
</dbReference>
<proteinExistence type="inferred from homology"/>
<gene>
    <name evidence="6" type="ORF">FIC82_005000</name>
</gene>
<evidence type="ECO:0000313" key="6">
    <source>
        <dbReference type="EMBL" id="QJW35655.1"/>
    </source>
</evidence>
<dbReference type="Proteomes" id="UP000451354">
    <property type="component" value="Chromosome"/>
</dbReference>
<dbReference type="InterPro" id="IPR016292">
    <property type="entry name" value="Epoxide_hydrolase"/>
</dbReference>
<dbReference type="Gene3D" id="3.40.50.1820">
    <property type="entry name" value="alpha/beta hydrolase"/>
    <property type="match status" value="1"/>
</dbReference>
<dbReference type="PANTHER" id="PTHR21661:SF35">
    <property type="entry name" value="EPOXIDE HYDROLASE"/>
    <property type="match status" value="1"/>
</dbReference>
<comment type="similarity">
    <text evidence="1">Belongs to the peptidase S33 family.</text>
</comment>
<feature type="active site" description="Nucleophile" evidence="4">
    <location>
        <position position="175"/>
    </location>
</feature>
<dbReference type="PIRSF" id="PIRSF001112">
    <property type="entry name" value="Epoxide_hydrolase"/>
    <property type="match status" value="1"/>
</dbReference>
<feature type="active site" description="Proton donor" evidence="4">
    <location>
        <position position="307"/>
    </location>
</feature>
<keyword evidence="2" id="KW-0058">Aromatic hydrocarbons catabolism</keyword>
<evidence type="ECO:0000256" key="1">
    <source>
        <dbReference type="ARBA" id="ARBA00010088"/>
    </source>
</evidence>
<protein>
    <submittedName>
        <fullName evidence="6">Alpha/beta fold hydrolase</fullName>
    </submittedName>
</protein>
<dbReference type="AlphaFoldDB" id="A0A6M5UEH3"/>
<feature type="domain" description="Epoxide hydrolase N-terminal" evidence="5">
    <location>
        <begin position="7"/>
        <end position="111"/>
    </location>
</feature>
<dbReference type="SUPFAM" id="SSF53474">
    <property type="entry name" value="alpha/beta-Hydrolases"/>
    <property type="match status" value="1"/>
</dbReference>
<feature type="active site" description="Proton acceptor" evidence="4">
    <location>
        <position position="356"/>
    </location>
</feature>
<accession>A0A6M5UEH3</accession>
<dbReference type="InterPro" id="IPR010497">
    <property type="entry name" value="Epoxide_hydro_N"/>
</dbReference>
<dbReference type="InterPro" id="IPR000639">
    <property type="entry name" value="Epox_hydrolase-like"/>
</dbReference>
<dbReference type="PANTHER" id="PTHR21661">
    <property type="entry name" value="EPOXIDE HYDROLASE 1-RELATED"/>
    <property type="match status" value="1"/>
</dbReference>
<reference evidence="7" key="1">
    <citation type="journal article" date="2022" name="Int. J. Syst. Evol. Microbiol.">
        <title>Cellulosimicrobium protaetiae sp. nov., isolated from the gut of the larva of Protaetia brevitarsis seulensis.</title>
        <authorList>
            <person name="Le Han H."/>
            <person name="Nguyen T.T.H."/>
            <person name="Li Z."/>
            <person name="Shin N.R."/>
            <person name="Kim S.G."/>
        </authorList>
    </citation>
    <scope>NUCLEOTIDE SEQUENCE [LARGE SCALE GENOMIC DNA]</scope>
    <source>
        <strain evidence="7">BI34</strain>
    </source>
</reference>
<dbReference type="GO" id="GO:0004301">
    <property type="term" value="F:epoxide hydrolase activity"/>
    <property type="evidence" value="ECO:0007669"/>
    <property type="project" value="TreeGrafter"/>
</dbReference>
<dbReference type="EMBL" id="CP052757">
    <property type="protein sequence ID" value="QJW35655.1"/>
    <property type="molecule type" value="Genomic_DNA"/>
</dbReference>
<evidence type="ECO:0000256" key="4">
    <source>
        <dbReference type="PIRSR" id="PIRSR001112-1"/>
    </source>
</evidence>
<organism evidence="6 7">
    <name type="scientific">Cellulosimicrobium protaetiae</name>
    <dbReference type="NCBI Taxonomy" id="2587808"/>
    <lineage>
        <taxon>Bacteria</taxon>
        <taxon>Bacillati</taxon>
        <taxon>Actinomycetota</taxon>
        <taxon>Actinomycetes</taxon>
        <taxon>Micrococcales</taxon>
        <taxon>Promicromonosporaceae</taxon>
        <taxon>Cellulosimicrobium</taxon>
    </lineage>
</organism>
<dbReference type="RefSeq" id="WP_154797796.1">
    <property type="nucleotide sequence ID" value="NZ_CP052757.1"/>
</dbReference>
<dbReference type="KEGG" id="cprt:FIC82_005000"/>
<evidence type="ECO:0000313" key="7">
    <source>
        <dbReference type="Proteomes" id="UP000451354"/>
    </source>
</evidence>
<keyword evidence="7" id="KW-1185">Reference proteome</keyword>